<dbReference type="SUPFAM" id="SSF54909">
    <property type="entry name" value="Dimeric alpha+beta barrel"/>
    <property type="match status" value="1"/>
</dbReference>
<comment type="caution">
    <text evidence="2">The sequence shown here is derived from an EMBL/GenBank/DDBJ whole genome shotgun (WGS) entry which is preliminary data.</text>
</comment>
<dbReference type="Proteomes" id="UP001430377">
    <property type="component" value="Unassembled WGS sequence"/>
</dbReference>
<proteinExistence type="predicted"/>
<keyword evidence="3" id="KW-1185">Reference proteome</keyword>
<dbReference type="Gene3D" id="3.30.70.100">
    <property type="match status" value="1"/>
</dbReference>
<reference evidence="2 3" key="1">
    <citation type="submission" date="2021-06" db="EMBL/GenBank/DDBJ databases">
        <title>Halomicroarcula sp. a new haloarchaeum isolated from saline soil.</title>
        <authorList>
            <person name="Duran-Viseras A."/>
            <person name="Sanchez-Porro C."/>
            <person name="Ventosa A."/>
        </authorList>
    </citation>
    <scope>NUCLEOTIDE SEQUENCE [LARGE SCALE GENOMIC DNA]</scope>
    <source>
        <strain evidence="2 3">F13</strain>
    </source>
</reference>
<dbReference type="InterPro" id="IPR011008">
    <property type="entry name" value="Dimeric_a/b-barrel"/>
</dbReference>
<feature type="domain" description="ABM" evidence="1">
    <location>
        <begin position="2"/>
        <end position="90"/>
    </location>
</feature>
<dbReference type="RefSeq" id="WP_220618928.1">
    <property type="nucleotide sequence ID" value="NZ_RKLR01000004.1"/>
</dbReference>
<sequence length="101" mass="11565">MLVVANHLPVAPEHEADFVELFEERVAQLGGRSGLEKVEILRQREGNQFVVQAYWESRDAFEQWRDSDDFVAAHADLPSEMFTGQNRLEIYDLAAVFEPDA</sequence>
<dbReference type="AlphaFoldDB" id="A0AAW4PUB1"/>
<gene>
    <name evidence="2" type="ORF">EGH21_13095</name>
</gene>
<dbReference type="GO" id="GO:0004497">
    <property type="term" value="F:monooxygenase activity"/>
    <property type="evidence" value="ECO:0007669"/>
    <property type="project" value="UniProtKB-KW"/>
</dbReference>
<evidence type="ECO:0000313" key="2">
    <source>
        <dbReference type="EMBL" id="MBX0323968.1"/>
    </source>
</evidence>
<dbReference type="Pfam" id="PF03992">
    <property type="entry name" value="ABM"/>
    <property type="match status" value="1"/>
</dbReference>
<dbReference type="EMBL" id="RKLR01000004">
    <property type="protein sequence ID" value="MBX0323968.1"/>
    <property type="molecule type" value="Genomic_DNA"/>
</dbReference>
<accession>A0AAW4PUB1</accession>
<evidence type="ECO:0000313" key="3">
    <source>
        <dbReference type="Proteomes" id="UP001430377"/>
    </source>
</evidence>
<protein>
    <submittedName>
        <fullName evidence="2">Antibiotic biosynthesis monooxygenase</fullName>
    </submittedName>
</protein>
<dbReference type="InterPro" id="IPR050404">
    <property type="entry name" value="Heme-degrading_MO"/>
</dbReference>
<name>A0AAW4PUB1_9EURY</name>
<keyword evidence="2" id="KW-0503">Monooxygenase</keyword>
<dbReference type="InterPro" id="IPR007138">
    <property type="entry name" value="ABM_dom"/>
</dbReference>
<keyword evidence="2" id="KW-0560">Oxidoreductase</keyword>
<evidence type="ECO:0000259" key="1">
    <source>
        <dbReference type="PROSITE" id="PS51725"/>
    </source>
</evidence>
<dbReference type="PANTHER" id="PTHR34474">
    <property type="entry name" value="SIGNAL TRANSDUCTION PROTEIN TRAP"/>
    <property type="match status" value="1"/>
</dbReference>
<dbReference type="PANTHER" id="PTHR34474:SF2">
    <property type="entry name" value="SIGNAL TRANSDUCTION PROTEIN TRAP"/>
    <property type="match status" value="1"/>
</dbReference>
<organism evidence="2 3">
    <name type="scientific">Haloarcula rubra</name>
    <dbReference type="NCBI Taxonomy" id="2487747"/>
    <lineage>
        <taxon>Archaea</taxon>
        <taxon>Methanobacteriati</taxon>
        <taxon>Methanobacteriota</taxon>
        <taxon>Stenosarchaea group</taxon>
        <taxon>Halobacteria</taxon>
        <taxon>Halobacteriales</taxon>
        <taxon>Haloarculaceae</taxon>
        <taxon>Haloarcula</taxon>
    </lineage>
</organism>
<dbReference type="PROSITE" id="PS51725">
    <property type="entry name" value="ABM"/>
    <property type="match status" value="1"/>
</dbReference>